<keyword evidence="3" id="KW-1185">Reference proteome</keyword>
<protein>
    <submittedName>
        <fullName evidence="4">Beclin 1-associated autophagy-related key regulator</fullName>
    </submittedName>
</protein>
<dbReference type="KEGG" id="tpal:117643507"/>
<proteinExistence type="predicted"/>
<sequence>MATSGSDDSCIAPADFNLSSLIEDSTDESVAKECCPLCLSRQKSFHCTVCVRNGDFVLSTSPISERFAEKQLRLLEVRKRRQFIVDECEKRLSKKKEVDTVKNEINACRDRIQLLRSLLSASKDSIRESQSLEQKMKDDNRSRSQSVLPICAERVKKLADMVVNSKSNIKRKETAVNELQEKLKKVIRNNVPQLVRFIFPITVVAPTRSMEDCDDTVSALADATRTTYIRGRWVFTDSTGELQHCIVAPTLPGSGNYSAYNDWVASTKDGVPASDTAERNPGYNISAALTYTAQLINVLSFYLDVPLPCQLKYSDFCGTELSEQKFAKRVARLNWNVLHLCFSQNVSPDILQPNHTLSNILHLLNTQVSDLGRQGPLYIDPMLAMSVEDQLQRDLAQASEDVDSCSEDESDALIHKEWENIPLSAGCQEIPQGSASLLSQQMSSQQGTSMAGGLVTSIASYWRGLTGNR</sequence>
<evidence type="ECO:0000313" key="3">
    <source>
        <dbReference type="Proteomes" id="UP000515158"/>
    </source>
</evidence>
<dbReference type="PANTHER" id="PTHR13664">
    <property type="entry name" value="BECLIN 1-ASSOCIATED AUTOPHAGY-RELATED KEY REGULATOR"/>
    <property type="match status" value="1"/>
</dbReference>
<dbReference type="CTD" id="22863"/>
<name>A0A6P8YW09_THRPL</name>
<organism evidence="4">
    <name type="scientific">Thrips palmi</name>
    <name type="common">Melon thrips</name>
    <dbReference type="NCBI Taxonomy" id="161013"/>
    <lineage>
        <taxon>Eukaryota</taxon>
        <taxon>Metazoa</taxon>
        <taxon>Ecdysozoa</taxon>
        <taxon>Arthropoda</taxon>
        <taxon>Hexapoda</taxon>
        <taxon>Insecta</taxon>
        <taxon>Pterygota</taxon>
        <taxon>Neoptera</taxon>
        <taxon>Paraneoptera</taxon>
        <taxon>Thysanoptera</taxon>
        <taxon>Terebrantia</taxon>
        <taxon>Thripoidea</taxon>
        <taxon>Thripidae</taxon>
        <taxon>Thrips</taxon>
    </lineage>
</organism>
<dbReference type="InParanoid" id="A0A6P8YW09"/>
<feature type="coiled-coil region" evidence="2">
    <location>
        <begin position="162"/>
        <end position="189"/>
    </location>
</feature>
<reference evidence="4" key="1">
    <citation type="submission" date="2025-08" db="UniProtKB">
        <authorList>
            <consortium name="RefSeq"/>
        </authorList>
    </citation>
    <scope>IDENTIFICATION</scope>
    <source>
        <tissue evidence="4">Total insect</tissue>
    </source>
</reference>
<gene>
    <name evidence="4" type="primary">LOC117643507</name>
</gene>
<dbReference type="FunCoup" id="A0A6P8YW09">
    <property type="interactions" value="1370"/>
</dbReference>
<evidence type="ECO:0000256" key="2">
    <source>
        <dbReference type="SAM" id="Coils"/>
    </source>
</evidence>
<keyword evidence="1 2" id="KW-0175">Coiled coil</keyword>
<dbReference type="GO" id="GO:0000423">
    <property type="term" value="P:mitophagy"/>
    <property type="evidence" value="ECO:0007669"/>
    <property type="project" value="TreeGrafter"/>
</dbReference>
<dbReference type="GO" id="GO:0043495">
    <property type="term" value="F:protein-membrane adaptor activity"/>
    <property type="evidence" value="ECO:0007669"/>
    <property type="project" value="TreeGrafter"/>
</dbReference>
<dbReference type="InterPro" id="IPR018791">
    <property type="entry name" value="UV_resistance/autophagy_Atg14"/>
</dbReference>
<dbReference type="GO" id="GO:0000045">
    <property type="term" value="P:autophagosome assembly"/>
    <property type="evidence" value="ECO:0007669"/>
    <property type="project" value="TreeGrafter"/>
</dbReference>
<dbReference type="OrthoDB" id="16772at2759"/>
<dbReference type="RefSeq" id="XP_034238327.1">
    <property type="nucleotide sequence ID" value="XM_034382436.1"/>
</dbReference>
<dbReference type="PANTHER" id="PTHR13664:SF0">
    <property type="entry name" value="BECLIN 1-ASSOCIATED AUTOPHAGY-RELATED KEY REGULATOR"/>
    <property type="match status" value="1"/>
</dbReference>
<dbReference type="AlphaFoldDB" id="A0A6P8YW09"/>
<dbReference type="GO" id="GO:0097632">
    <property type="term" value="C:extrinsic component of phagophore assembly site membrane"/>
    <property type="evidence" value="ECO:0007669"/>
    <property type="project" value="TreeGrafter"/>
</dbReference>
<accession>A0A6P8YW09</accession>
<dbReference type="GO" id="GO:0035032">
    <property type="term" value="C:phosphatidylinositol 3-kinase complex, class III"/>
    <property type="evidence" value="ECO:0007669"/>
    <property type="project" value="TreeGrafter"/>
</dbReference>
<dbReference type="Proteomes" id="UP000515158">
    <property type="component" value="Unplaced"/>
</dbReference>
<evidence type="ECO:0000313" key="4">
    <source>
        <dbReference type="RefSeq" id="XP_034238327.1"/>
    </source>
</evidence>
<dbReference type="GO" id="GO:0005776">
    <property type="term" value="C:autophagosome"/>
    <property type="evidence" value="ECO:0007669"/>
    <property type="project" value="TreeGrafter"/>
</dbReference>
<dbReference type="GO" id="GO:0016240">
    <property type="term" value="P:autophagosome membrane docking"/>
    <property type="evidence" value="ECO:0007669"/>
    <property type="project" value="TreeGrafter"/>
</dbReference>
<dbReference type="Pfam" id="PF10186">
    <property type="entry name" value="ATG14"/>
    <property type="match status" value="1"/>
</dbReference>
<dbReference type="GO" id="GO:0009267">
    <property type="term" value="P:cellular response to starvation"/>
    <property type="evidence" value="ECO:0007669"/>
    <property type="project" value="TreeGrafter"/>
</dbReference>
<dbReference type="GeneID" id="117643507"/>
<evidence type="ECO:0000256" key="1">
    <source>
        <dbReference type="ARBA" id="ARBA00023054"/>
    </source>
</evidence>
<dbReference type="GO" id="GO:0097629">
    <property type="term" value="C:extrinsic component of omegasome membrane"/>
    <property type="evidence" value="ECO:0007669"/>
    <property type="project" value="TreeGrafter"/>
</dbReference>
<dbReference type="GO" id="GO:0035014">
    <property type="term" value="F:phosphatidylinositol 3-kinase regulator activity"/>
    <property type="evidence" value="ECO:0007669"/>
    <property type="project" value="TreeGrafter"/>
</dbReference>